<evidence type="ECO:0000313" key="2">
    <source>
        <dbReference type="EMBL" id="MCS0604413.1"/>
    </source>
</evidence>
<comment type="caution">
    <text evidence="2">The sequence shown here is derived from an EMBL/GenBank/DDBJ whole genome shotgun (WGS) entry which is preliminary data.</text>
</comment>
<dbReference type="SUPFAM" id="SSF56219">
    <property type="entry name" value="DNase I-like"/>
    <property type="match status" value="1"/>
</dbReference>
<dbReference type="Proteomes" id="UP001205612">
    <property type="component" value="Unassembled WGS sequence"/>
</dbReference>
<dbReference type="SUPFAM" id="SSF50370">
    <property type="entry name" value="Ricin B-like lectins"/>
    <property type="match status" value="1"/>
</dbReference>
<gene>
    <name evidence="2" type="ORF">NX794_24840</name>
</gene>
<sequence length="452" mass="48737">MSTESVPPPQGRRTPHPVLTATRRLIVLLAVLTTALTTLIALPPGARANDQDKYQLTTWNMQRGSNRWAQVFTLARGANIVALQEVPNVPPAGAQPTGEVDHDTNTTEYLWLEGGSDARYLYLMRGAENQGGGLNLAFVTDFPVNMRTELVRVPGVHRDAMGIVRDADNILFANIHASANGGSDAASLVSRVRNAAIDLNVQNWAVLGDFNRVPHDLQATAGMPGGVHIYNAGQATHQGGNELDYLVTNVNTQEWRAAVQVNTLSDHWPVFFGGMRAAADPAELTMSPENSPGQVLDVEGAGRSNGTHVILFHPTAAGNQKWKLVQNGVNGLSKPLYRIKTEDSGKCLDVDWGQSSFQGAKFNVWDCHEANGSPSPGGPARDTQNFTLEVPDPFFPNEVMIRDNATGYYVNINQEQTGDNASVIQWPSQGGTPNEVFYLRPAAGTGSRPSAG</sequence>
<accession>A0ABT2B926</accession>
<feature type="domain" description="Ricin B lectin" evidence="1">
    <location>
        <begin position="280"/>
        <end position="440"/>
    </location>
</feature>
<keyword evidence="3" id="KW-1185">Reference proteome</keyword>
<dbReference type="RefSeq" id="WP_258781108.1">
    <property type="nucleotide sequence ID" value="NZ_JANUGP010000021.1"/>
</dbReference>
<reference evidence="2 3" key="1">
    <citation type="submission" date="2022-08" db="EMBL/GenBank/DDBJ databases">
        <authorList>
            <person name="Somphong A."/>
            <person name="Phongsopitanun W."/>
        </authorList>
    </citation>
    <scope>NUCLEOTIDE SEQUENCE [LARGE SCALE GENOMIC DNA]</scope>
    <source>
        <strain evidence="2 3">LP11</strain>
    </source>
</reference>
<name>A0ABT2B926_9ACTN</name>
<dbReference type="PROSITE" id="PS50231">
    <property type="entry name" value="RICIN_B_LECTIN"/>
    <property type="match status" value="1"/>
</dbReference>
<dbReference type="Gene3D" id="3.60.10.10">
    <property type="entry name" value="Endonuclease/exonuclease/phosphatase"/>
    <property type="match status" value="1"/>
</dbReference>
<evidence type="ECO:0000313" key="3">
    <source>
        <dbReference type="Proteomes" id="UP001205612"/>
    </source>
</evidence>
<protein>
    <submittedName>
        <fullName evidence="2">RICIN domain-containing protein</fullName>
    </submittedName>
</protein>
<organism evidence="2 3">
    <name type="scientific">Streptomyces pyxinicus</name>
    <dbReference type="NCBI Taxonomy" id="2970331"/>
    <lineage>
        <taxon>Bacteria</taxon>
        <taxon>Bacillati</taxon>
        <taxon>Actinomycetota</taxon>
        <taxon>Actinomycetes</taxon>
        <taxon>Kitasatosporales</taxon>
        <taxon>Streptomycetaceae</taxon>
        <taxon>Streptomyces</taxon>
    </lineage>
</organism>
<proteinExistence type="predicted"/>
<dbReference type="CDD" id="cd00161">
    <property type="entry name" value="beta-trefoil_Ricin-like"/>
    <property type="match status" value="1"/>
</dbReference>
<dbReference type="EMBL" id="JANUGP010000021">
    <property type="protein sequence ID" value="MCS0604413.1"/>
    <property type="molecule type" value="Genomic_DNA"/>
</dbReference>
<dbReference type="InterPro" id="IPR000772">
    <property type="entry name" value="Ricin_B_lectin"/>
</dbReference>
<dbReference type="Gene3D" id="2.80.10.50">
    <property type="match status" value="2"/>
</dbReference>
<evidence type="ECO:0000259" key="1">
    <source>
        <dbReference type="SMART" id="SM00458"/>
    </source>
</evidence>
<dbReference type="SMART" id="SM00458">
    <property type="entry name" value="RICIN"/>
    <property type="match status" value="1"/>
</dbReference>
<dbReference type="InterPro" id="IPR036691">
    <property type="entry name" value="Endo/exonu/phosph_ase_sf"/>
</dbReference>
<dbReference type="InterPro" id="IPR035992">
    <property type="entry name" value="Ricin_B-like_lectins"/>
</dbReference>